<keyword evidence="3" id="KW-1185">Reference proteome</keyword>
<sequence>MSSIMAPATSNVSGVAADNVSIHEPRRSNPDEISDGSLISKLEDDVAKLKEIVESAGITVNALESITTKLDNDYTTVSGDINSIKVVKEECDGKVDGVITKVRTVGETVAKSNESVDTLTIKFDPLFDKVGALKSDIVTTQNNLVSLLQQLNIEVPPDTFKDETRTTPITPEGEQLKHHRRPRTDYKERHKWGAAFVNAVKSGCVSEREVELRIAIWDTINESKPQRTTGNAPEWAAWFTAYKDLLIGYEDNAKEYNVCWYCLKRAIPAQYMITRPQSEMIYDQVIALEKHLNEYDEHLQQRKETYYKIGRSTFRSRKKLDKTEMHIRKLFKRYGRRDTEFLYKQLMRMCSDTDAIDDNVYVSNKLRKKVALLQDAEDGDLDDVVSLAEINILSMFAMFRQQLSYLLDEKS</sequence>
<dbReference type="VEuPathDB" id="FungiDB:DIURU_002283"/>
<name>A0A642UR44_DIURU</name>
<dbReference type="Proteomes" id="UP000449547">
    <property type="component" value="Unassembled WGS sequence"/>
</dbReference>
<dbReference type="RefSeq" id="XP_034012977.1">
    <property type="nucleotide sequence ID" value="XM_034154917.1"/>
</dbReference>
<evidence type="ECO:0000313" key="2">
    <source>
        <dbReference type="EMBL" id="KAA8903771.1"/>
    </source>
</evidence>
<feature type="region of interest" description="Disordered" evidence="1">
    <location>
        <begin position="16"/>
        <end position="36"/>
    </location>
</feature>
<proteinExistence type="predicted"/>
<feature type="compositionally biased region" description="Basic and acidic residues" evidence="1">
    <location>
        <begin position="21"/>
        <end position="30"/>
    </location>
</feature>
<gene>
    <name evidence="2" type="ORF">DIURU_002283</name>
</gene>
<comment type="caution">
    <text evidence="2">The sequence shown here is derived from an EMBL/GenBank/DDBJ whole genome shotgun (WGS) entry which is preliminary data.</text>
</comment>
<dbReference type="EMBL" id="SWFT01000066">
    <property type="protein sequence ID" value="KAA8903771.1"/>
    <property type="molecule type" value="Genomic_DNA"/>
</dbReference>
<feature type="region of interest" description="Disordered" evidence="1">
    <location>
        <begin position="159"/>
        <end position="184"/>
    </location>
</feature>
<evidence type="ECO:0000313" key="3">
    <source>
        <dbReference type="Proteomes" id="UP000449547"/>
    </source>
</evidence>
<dbReference type="AlphaFoldDB" id="A0A642UR44"/>
<accession>A0A642UR44</accession>
<reference evidence="2 3" key="1">
    <citation type="submission" date="2019-07" db="EMBL/GenBank/DDBJ databases">
        <title>Genome assembly of two rare yeast pathogens: Diutina rugosa and Trichomonascus ciferrii.</title>
        <authorList>
            <person name="Mixao V."/>
            <person name="Saus E."/>
            <person name="Hansen A."/>
            <person name="Lass-Flor C."/>
            <person name="Gabaldon T."/>
        </authorList>
    </citation>
    <scope>NUCLEOTIDE SEQUENCE [LARGE SCALE GENOMIC DNA]</scope>
    <source>
        <strain evidence="2 3">CBS 613</strain>
    </source>
</reference>
<organism evidence="2 3">
    <name type="scientific">Diutina rugosa</name>
    <name type="common">Yeast</name>
    <name type="synonym">Candida rugosa</name>
    <dbReference type="NCBI Taxonomy" id="5481"/>
    <lineage>
        <taxon>Eukaryota</taxon>
        <taxon>Fungi</taxon>
        <taxon>Dikarya</taxon>
        <taxon>Ascomycota</taxon>
        <taxon>Saccharomycotina</taxon>
        <taxon>Pichiomycetes</taxon>
        <taxon>Debaryomycetaceae</taxon>
        <taxon>Diutina</taxon>
    </lineage>
</organism>
<dbReference type="GeneID" id="54780934"/>
<evidence type="ECO:0000256" key="1">
    <source>
        <dbReference type="SAM" id="MobiDB-lite"/>
    </source>
</evidence>
<protein>
    <submittedName>
        <fullName evidence="2">Uncharacterized protein</fullName>
    </submittedName>
</protein>